<dbReference type="PRINTS" id="PR01788">
    <property type="entry name" value="PROSTANOIDR"/>
</dbReference>
<reference evidence="13" key="1">
    <citation type="submission" date="2021-04" db="EMBL/GenBank/DDBJ databases">
        <authorList>
            <consortium name="Wellcome Sanger Institute Data Sharing"/>
        </authorList>
    </citation>
    <scope>NUCLEOTIDE SEQUENCE [LARGE SCALE GENOMIC DNA]</scope>
</reference>
<evidence type="ECO:0000256" key="3">
    <source>
        <dbReference type="ARBA" id="ARBA00022692"/>
    </source>
</evidence>
<dbReference type="PRINTS" id="PR00237">
    <property type="entry name" value="GPCRRHODOPSN"/>
</dbReference>
<keyword evidence="2" id="KW-1003">Cell membrane</keyword>
<dbReference type="PANTHER" id="PTHR11866:SF32">
    <property type="entry name" value="PROSTAGLANDIN E RECEPTOR 4 (SUBTYPE EP4) C"/>
    <property type="match status" value="1"/>
</dbReference>
<keyword evidence="3 10" id="KW-0812">Transmembrane</keyword>
<feature type="transmembrane region" description="Helical" evidence="11">
    <location>
        <begin position="111"/>
        <end position="132"/>
    </location>
</feature>
<feature type="domain" description="G-protein coupled receptors family 1 profile" evidence="12">
    <location>
        <begin position="51"/>
        <end position="327"/>
    </location>
</feature>
<dbReference type="FunFam" id="1.20.1070.10:FF:000261">
    <property type="entry name" value="Prostaglandin E receptor 4 (subtype EP4) c"/>
    <property type="match status" value="1"/>
</dbReference>
<dbReference type="InterPro" id="IPR008365">
    <property type="entry name" value="Prostanoid_rcpt"/>
</dbReference>
<evidence type="ECO:0000256" key="5">
    <source>
        <dbReference type="ARBA" id="ARBA00023040"/>
    </source>
</evidence>
<reference evidence="13" key="2">
    <citation type="submission" date="2025-08" db="UniProtKB">
        <authorList>
            <consortium name="Ensembl"/>
        </authorList>
    </citation>
    <scope>IDENTIFICATION</scope>
</reference>
<keyword evidence="14" id="KW-1185">Reference proteome</keyword>
<dbReference type="PRINTS" id="PR00586">
    <property type="entry name" value="PRSTNOIDEP4R"/>
</dbReference>
<feature type="transmembrane region" description="Helical" evidence="11">
    <location>
        <begin position="203"/>
        <end position="223"/>
    </location>
</feature>
<dbReference type="PANTHER" id="PTHR11866">
    <property type="entry name" value="G-PROTEIN COUPLED RECEPTOR FAMILY 1 MEMBER"/>
    <property type="match status" value="1"/>
</dbReference>
<proteinExistence type="inferred from homology"/>
<comment type="similarity">
    <text evidence="10">Belongs to the G-protein coupled receptor 1 family.</text>
</comment>
<dbReference type="SUPFAM" id="SSF81321">
    <property type="entry name" value="Family A G protein-coupled receptor-like"/>
    <property type="match status" value="1"/>
</dbReference>
<dbReference type="Proteomes" id="UP000265040">
    <property type="component" value="Chromosome 17"/>
</dbReference>
<keyword evidence="5 10" id="KW-0297">G-protein coupled receptor</keyword>
<evidence type="ECO:0000256" key="11">
    <source>
        <dbReference type="SAM" id="Phobius"/>
    </source>
</evidence>
<keyword evidence="9 10" id="KW-0807">Transducer</keyword>
<dbReference type="Gene3D" id="1.20.1070.10">
    <property type="entry name" value="Rhodopsin 7-helix transmembrane proteins"/>
    <property type="match status" value="1"/>
</dbReference>
<feature type="transmembrane region" description="Helical" evidence="11">
    <location>
        <begin position="266"/>
        <end position="289"/>
    </location>
</feature>
<evidence type="ECO:0000256" key="4">
    <source>
        <dbReference type="ARBA" id="ARBA00022989"/>
    </source>
</evidence>
<dbReference type="AlphaFoldDB" id="A0A3Q1J9U7"/>
<evidence type="ECO:0000259" key="12">
    <source>
        <dbReference type="PROSITE" id="PS50262"/>
    </source>
</evidence>
<dbReference type="PROSITE" id="PS50262">
    <property type="entry name" value="G_PROTEIN_RECEP_F1_2"/>
    <property type="match status" value="1"/>
</dbReference>
<evidence type="ECO:0000256" key="9">
    <source>
        <dbReference type="ARBA" id="ARBA00023224"/>
    </source>
</evidence>
<feature type="transmembrane region" description="Helical" evidence="11">
    <location>
        <begin position="71"/>
        <end position="99"/>
    </location>
</feature>
<dbReference type="GeneID" id="113171419"/>
<keyword evidence="4 11" id="KW-1133">Transmembrane helix</keyword>
<dbReference type="CDD" id="cd15142">
    <property type="entry name" value="7tmA_PGE2_EP4"/>
    <property type="match status" value="1"/>
</dbReference>
<evidence type="ECO:0000256" key="6">
    <source>
        <dbReference type="ARBA" id="ARBA00023136"/>
    </source>
</evidence>
<evidence type="ECO:0000313" key="13">
    <source>
        <dbReference type="Ensembl" id="ENSATEP00000027138.1"/>
    </source>
</evidence>
<protein>
    <recommendedName>
        <fullName evidence="12">G-protein coupled receptors family 1 profile domain-containing protein</fullName>
    </recommendedName>
</protein>
<dbReference type="GO" id="GO:0005886">
    <property type="term" value="C:plasma membrane"/>
    <property type="evidence" value="ECO:0007669"/>
    <property type="project" value="UniProtKB-SubCell"/>
</dbReference>
<dbReference type="Ensembl" id="ENSATET00000027567.3">
    <property type="protein sequence ID" value="ENSATEP00000027138.1"/>
    <property type="gene ID" value="ENSATEG00000018776.3"/>
</dbReference>
<reference evidence="13" key="3">
    <citation type="submission" date="2025-09" db="UniProtKB">
        <authorList>
            <consortium name="Ensembl"/>
        </authorList>
    </citation>
    <scope>IDENTIFICATION</scope>
</reference>
<organism evidence="13 14">
    <name type="scientific">Anabas testudineus</name>
    <name type="common">Climbing perch</name>
    <name type="synonym">Anthias testudineus</name>
    <dbReference type="NCBI Taxonomy" id="64144"/>
    <lineage>
        <taxon>Eukaryota</taxon>
        <taxon>Metazoa</taxon>
        <taxon>Chordata</taxon>
        <taxon>Craniata</taxon>
        <taxon>Vertebrata</taxon>
        <taxon>Euteleostomi</taxon>
        <taxon>Actinopterygii</taxon>
        <taxon>Neopterygii</taxon>
        <taxon>Teleostei</taxon>
        <taxon>Neoteleostei</taxon>
        <taxon>Acanthomorphata</taxon>
        <taxon>Anabantaria</taxon>
        <taxon>Anabantiformes</taxon>
        <taxon>Anabantoidei</taxon>
        <taxon>Anabantidae</taxon>
        <taxon>Anabas</taxon>
    </lineage>
</organism>
<evidence type="ECO:0000256" key="1">
    <source>
        <dbReference type="ARBA" id="ARBA00004651"/>
    </source>
</evidence>
<name>A0A3Q1J9U7_ANATE</name>
<comment type="subcellular location">
    <subcellularLocation>
        <location evidence="1">Cell membrane</location>
        <topology evidence="1">Multi-pass membrane protein</topology>
    </subcellularLocation>
</comment>
<dbReference type="PROSITE" id="PS00237">
    <property type="entry name" value="G_PROTEIN_RECEP_F1_1"/>
    <property type="match status" value="1"/>
</dbReference>
<evidence type="ECO:0000256" key="2">
    <source>
        <dbReference type="ARBA" id="ARBA00022475"/>
    </source>
</evidence>
<dbReference type="OMA" id="TDFAMRQ"/>
<evidence type="ECO:0000256" key="10">
    <source>
        <dbReference type="RuleBase" id="RU000688"/>
    </source>
</evidence>
<dbReference type="GO" id="GO:0071380">
    <property type="term" value="P:cellular response to prostaglandin E stimulus"/>
    <property type="evidence" value="ECO:0007669"/>
    <property type="project" value="TreeGrafter"/>
</dbReference>
<keyword evidence="7 10" id="KW-0675">Receptor</keyword>
<dbReference type="STRING" id="64144.ENSATEP00000027138"/>
<dbReference type="GO" id="GO:0004957">
    <property type="term" value="F:prostaglandin E receptor activity"/>
    <property type="evidence" value="ECO:0007669"/>
    <property type="project" value="InterPro"/>
</dbReference>
<dbReference type="CTD" id="560057"/>
<dbReference type="InParanoid" id="A0A3Q1J9U7"/>
<dbReference type="GO" id="GO:0007189">
    <property type="term" value="P:adenylate cyclase-activating G protein-coupled receptor signaling pathway"/>
    <property type="evidence" value="ECO:0007669"/>
    <property type="project" value="TreeGrafter"/>
</dbReference>
<evidence type="ECO:0000256" key="7">
    <source>
        <dbReference type="ARBA" id="ARBA00023170"/>
    </source>
</evidence>
<dbReference type="OrthoDB" id="5959154at2759"/>
<sequence length="482" mass="53540">MINDTLAFGELDANVSETLPFLSLSQNHSALRLESKSLVISATMFTVGVLGNLIAIIVLCISKKEQKETTFYTLVCGMAITDLLGTCFTSPVVIATYVASRWPGGALLCHFFSFSMLFFGSAGMSILCAMAVERYLAINHAYFYSQHIDRTMARFVLLITYLANILLCITPSFGFGRHVRHFPGTWCFLDWRAMDPLGACYSFLYGGVMLLLIAVTVLCNLAVCRSLVGMNQRTGIVRTELCEQGGSRRRFPRLPSVTSAAEIQMFWLLVFMTIVFLVCSIPLVVRIFVNQLHDPSYISAGGKPDYRSDLVAIRFASFNPILDPWVYILCRKNLLLKGCEKLKRTVIRVSDPRSDNTGWVGGQNSPQSMNSNDTSYASIRTASYRNHAEHQRSVKNKPFTDFAMRQAWEYDTARVNFHPFSVESTAIIGCEEAVTASSKQEAAAKSSPELSAASLHSTHVRRVDIVTCTFSTPSSCQSAKRL</sequence>
<dbReference type="InterPro" id="IPR001758">
    <property type="entry name" value="Prost_EP4_rcpt"/>
</dbReference>
<dbReference type="GO" id="GO:0007204">
    <property type="term" value="P:positive regulation of cytosolic calcium ion concentration"/>
    <property type="evidence" value="ECO:0007669"/>
    <property type="project" value="TreeGrafter"/>
</dbReference>
<feature type="transmembrane region" description="Helical" evidence="11">
    <location>
        <begin position="153"/>
        <end position="173"/>
    </location>
</feature>
<feature type="transmembrane region" description="Helical" evidence="11">
    <location>
        <begin position="38"/>
        <end position="59"/>
    </location>
</feature>
<evidence type="ECO:0000313" key="14">
    <source>
        <dbReference type="Proteomes" id="UP000265040"/>
    </source>
</evidence>
<dbReference type="InterPro" id="IPR017452">
    <property type="entry name" value="GPCR_Rhodpsn_7TM"/>
</dbReference>
<dbReference type="InterPro" id="IPR000276">
    <property type="entry name" value="GPCR_Rhodpsn"/>
</dbReference>
<dbReference type="Pfam" id="PF00001">
    <property type="entry name" value="7tm_1"/>
    <property type="match status" value="1"/>
</dbReference>
<dbReference type="GeneTree" id="ENSGT01050000244902"/>
<keyword evidence="6 11" id="KW-0472">Membrane</keyword>
<dbReference type="RefSeq" id="XP_026229536.1">
    <property type="nucleotide sequence ID" value="XM_026373751.1"/>
</dbReference>
<dbReference type="GO" id="GO:0050728">
    <property type="term" value="P:negative regulation of inflammatory response"/>
    <property type="evidence" value="ECO:0007669"/>
    <property type="project" value="TreeGrafter"/>
</dbReference>
<dbReference type="GO" id="GO:0006954">
    <property type="term" value="P:inflammatory response"/>
    <property type="evidence" value="ECO:0007669"/>
    <property type="project" value="TreeGrafter"/>
</dbReference>
<keyword evidence="8" id="KW-0325">Glycoprotein</keyword>
<accession>A0A3Q1J9U7</accession>
<evidence type="ECO:0000256" key="8">
    <source>
        <dbReference type="ARBA" id="ARBA00023180"/>
    </source>
</evidence>